<sequence>MAQVARHVVRGGASYSRSIGITNRATPLALAWTGDQRARYSDFQVNEISQDGQVVHLCHVGLTDEQKKQGARQAPARTAETDGDTAADTEAAKPGRADQTTEVAAEDVNLLSTLAGDEFAQGLVRLFQGGSGDVTDGDGIALVKSEAIDDKSKRGQVHGEIRRIFRSAIETNTDDTGAIIAFRASSKKGRRRNRGARGQGRDKPSAEYLHFTLYKDNRDTMDAVNQISRMLRTKPQHVGYAGTKDKRASTAQRCSLRYGNQRALAAANGKLWGMATGDYEYRHEPIRLGDLLGNEFVIAIKNCKLVDGSAERAAPEILEALHTHAQATLNQMAAHGWINYYGHQRFGTHRIGTHEVGKLIIGGRWEEAVMALLYYDEDVARKAAAGEVSDEPFQREEYARHQACMLFRTGTDPEAAAKMMPPRFAAETCLLRHLTRLGPGSLKDYAGALTHITRGLRSMYLHAYQSYVWNHAASKRWELHGASVVEGDLVLADDDDDNDAVPDQEDSSTDDQGDAARPVAAEDAHAPPRVRPLTAEEALSGRYSIHDVVLPSPGYSVVYPTNALGRFYQDFMARDENGGLDPHKMRRLRREFSLPGHYRKLVCSFLAPPEITFRLYEDDAEQMHPTDLDLARPSRSGKRAAPGQEDVGVVVAAQSANKKVKLDADADAGGGGEGGGDDANVVDHDSAPDKTHRSDDIKPDSLPDKKPKIAALLRMQLAKSAYATVALRELMGDLPEPTETVPPTSAS</sequence>
<feature type="region of interest" description="Disordered" evidence="3">
    <location>
        <begin position="624"/>
        <end position="646"/>
    </location>
</feature>
<dbReference type="OrthoDB" id="447290at2759"/>
<feature type="region of interest" description="Disordered" evidence="3">
    <location>
        <begin position="64"/>
        <end position="101"/>
    </location>
</feature>
<dbReference type="Gene3D" id="3.30.2350.20">
    <property type="entry name" value="TruD, catalytic domain"/>
    <property type="match status" value="2"/>
</dbReference>
<gene>
    <name evidence="5" type="ORF">XA68_10567</name>
</gene>
<dbReference type="SUPFAM" id="SSF55120">
    <property type="entry name" value="Pseudouridine synthase"/>
    <property type="match status" value="1"/>
</dbReference>
<evidence type="ECO:0000256" key="1">
    <source>
        <dbReference type="ARBA" id="ARBA00007953"/>
    </source>
</evidence>
<evidence type="ECO:0000259" key="4">
    <source>
        <dbReference type="PROSITE" id="PS50984"/>
    </source>
</evidence>
<organism evidence="5 6">
    <name type="scientific">Ophiocordyceps unilateralis</name>
    <name type="common">Zombie-ant fungus</name>
    <name type="synonym">Torrubia unilateralis</name>
    <dbReference type="NCBI Taxonomy" id="268505"/>
    <lineage>
        <taxon>Eukaryota</taxon>
        <taxon>Fungi</taxon>
        <taxon>Dikarya</taxon>
        <taxon>Ascomycota</taxon>
        <taxon>Pezizomycotina</taxon>
        <taxon>Sordariomycetes</taxon>
        <taxon>Hypocreomycetidae</taxon>
        <taxon>Hypocreales</taxon>
        <taxon>Ophiocordycipitaceae</taxon>
        <taxon>Ophiocordyceps</taxon>
    </lineage>
</organism>
<dbReference type="GO" id="GO:0003723">
    <property type="term" value="F:RNA binding"/>
    <property type="evidence" value="ECO:0007669"/>
    <property type="project" value="InterPro"/>
</dbReference>
<dbReference type="PANTHER" id="PTHR13326">
    <property type="entry name" value="TRNA PSEUDOURIDINE SYNTHASE D"/>
    <property type="match status" value="1"/>
</dbReference>
<dbReference type="AlphaFoldDB" id="A0A2A9PGN4"/>
<feature type="compositionally biased region" description="Basic and acidic residues" evidence="3">
    <location>
        <begin position="681"/>
        <end position="704"/>
    </location>
</feature>
<comment type="similarity">
    <text evidence="1">Belongs to the pseudouridine synthase TruD family.</text>
</comment>
<evidence type="ECO:0000313" key="5">
    <source>
        <dbReference type="EMBL" id="PFH60655.1"/>
    </source>
</evidence>
<protein>
    <recommendedName>
        <fullName evidence="4">TRUD domain-containing protein</fullName>
    </recommendedName>
</protein>
<dbReference type="GO" id="GO:0005634">
    <property type="term" value="C:nucleus"/>
    <property type="evidence" value="ECO:0007669"/>
    <property type="project" value="TreeGrafter"/>
</dbReference>
<evidence type="ECO:0000256" key="2">
    <source>
        <dbReference type="ARBA" id="ARBA00023235"/>
    </source>
</evidence>
<dbReference type="InterPro" id="IPR001656">
    <property type="entry name" value="PsdUridine_synth_TruD"/>
</dbReference>
<dbReference type="InterPro" id="IPR020103">
    <property type="entry name" value="PsdUridine_synth_cat_dom_sf"/>
</dbReference>
<reference evidence="5 6" key="2">
    <citation type="journal article" date="2017" name="Sci. Rep.">
        <title>Ant-infecting Ophiocordyceps genomes reveal a high diversity of potential behavioral manipulation genes and a possible major role for enterotoxins.</title>
        <authorList>
            <person name="de Bekker C."/>
            <person name="Ohm R.A."/>
            <person name="Evans H.C."/>
            <person name="Brachmann A."/>
            <person name="Hughes D.P."/>
        </authorList>
    </citation>
    <scope>NUCLEOTIDE SEQUENCE [LARGE SCALE GENOMIC DNA]</scope>
    <source>
        <strain evidence="5 6">SC16a</strain>
    </source>
</reference>
<dbReference type="GO" id="GO:0001522">
    <property type="term" value="P:pseudouridine synthesis"/>
    <property type="evidence" value="ECO:0007669"/>
    <property type="project" value="InterPro"/>
</dbReference>
<reference evidence="5 6" key="1">
    <citation type="journal article" date="2015" name="BMC Genomics">
        <title>Gene expression during zombie ant biting behavior reflects the complexity underlying fungal parasitic behavioral manipulation.</title>
        <authorList>
            <person name="de Bekker C."/>
            <person name="Ohm R.A."/>
            <person name="Loreto R.G."/>
            <person name="Sebastian A."/>
            <person name="Albert I."/>
            <person name="Merrow M."/>
            <person name="Brachmann A."/>
            <person name="Hughes D.P."/>
        </authorList>
    </citation>
    <scope>NUCLEOTIDE SEQUENCE [LARGE SCALE GENOMIC DNA]</scope>
    <source>
        <strain evidence="5 6">SC16a</strain>
    </source>
</reference>
<dbReference type="NCBIfam" id="TIGR00094">
    <property type="entry name" value="tRNA_TruD_broad"/>
    <property type="match status" value="1"/>
</dbReference>
<dbReference type="PROSITE" id="PS50984">
    <property type="entry name" value="TRUD"/>
    <property type="match status" value="1"/>
</dbReference>
<dbReference type="STRING" id="268505.A0A2A9PGN4"/>
<dbReference type="InterPro" id="IPR042214">
    <property type="entry name" value="TruD_catalytic"/>
</dbReference>
<feature type="region of interest" description="Disordered" evidence="3">
    <location>
        <begin position="662"/>
        <end position="704"/>
    </location>
</feature>
<evidence type="ECO:0000256" key="3">
    <source>
        <dbReference type="SAM" id="MobiDB-lite"/>
    </source>
</evidence>
<feature type="region of interest" description="Disordered" evidence="3">
    <location>
        <begin position="492"/>
        <end position="529"/>
    </location>
</feature>
<dbReference type="PANTHER" id="PTHR13326:SF21">
    <property type="entry name" value="PSEUDOURIDYLATE SYNTHASE PUS7L"/>
    <property type="match status" value="1"/>
</dbReference>
<dbReference type="GO" id="GO:0009982">
    <property type="term" value="F:pseudouridine synthase activity"/>
    <property type="evidence" value="ECO:0007669"/>
    <property type="project" value="InterPro"/>
</dbReference>
<keyword evidence="2" id="KW-0413">Isomerase</keyword>
<dbReference type="InterPro" id="IPR011760">
    <property type="entry name" value="PsdUridine_synth_TruD_insert"/>
</dbReference>
<dbReference type="Pfam" id="PF01142">
    <property type="entry name" value="TruD"/>
    <property type="match status" value="1"/>
</dbReference>
<feature type="compositionally biased region" description="Acidic residues" evidence="3">
    <location>
        <begin position="492"/>
        <end position="513"/>
    </location>
</feature>
<dbReference type="PIRSF" id="PIRSF037016">
    <property type="entry name" value="Pseudouridin_synth_euk_prd"/>
    <property type="match status" value="1"/>
</dbReference>
<proteinExistence type="inferred from homology"/>
<keyword evidence="6" id="KW-1185">Reference proteome</keyword>
<comment type="caution">
    <text evidence="5">The sequence shown here is derived from an EMBL/GenBank/DDBJ whole genome shotgun (WGS) entry which is preliminary data.</text>
</comment>
<evidence type="ECO:0000313" key="6">
    <source>
        <dbReference type="Proteomes" id="UP000037136"/>
    </source>
</evidence>
<feature type="domain" description="TRUD" evidence="4">
    <location>
        <begin position="336"/>
        <end position="604"/>
    </location>
</feature>
<dbReference type="Proteomes" id="UP000037136">
    <property type="component" value="Unassembled WGS sequence"/>
</dbReference>
<name>A0A2A9PGN4_OPHUN</name>
<accession>A0A2A9PGN4</accession>
<dbReference type="EMBL" id="LAZP02000115">
    <property type="protein sequence ID" value="PFH60655.1"/>
    <property type="molecule type" value="Genomic_DNA"/>
</dbReference>
<dbReference type="CDD" id="cd02576">
    <property type="entry name" value="PseudoU_synth_ScPUS7"/>
    <property type="match status" value="1"/>
</dbReference>